<dbReference type="OrthoDB" id="9800901at2"/>
<dbReference type="AlphaFoldDB" id="A0A4U1B2H4"/>
<gene>
    <name evidence="3" type="ORF">E8M12_16145</name>
</gene>
<accession>A0A4U1B2H4</accession>
<dbReference type="PANTHER" id="PTHR46797:SF1">
    <property type="entry name" value="METHYLPHOSPHONATE SYNTHASE"/>
    <property type="match status" value="1"/>
</dbReference>
<name>A0A4U1B2H4_9GAMM</name>
<dbReference type="GO" id="GO:0003677">
    <property type="term" value="F:DNA binding"/>
    <property type="evidence" value="ECO:0007669"/>
    <property type="project" value="UniProtKB-KW"/>
</dbReference>
<evidence type="ECO:0000313" key="4">
    <source>
        <dbReference type="Proteomes" id="UP000307999"/>
    </source>
</evidence>
<organism evidence="3 4">
    <name type="scientific">Thalassotalea mangrovi</name>
    <dbReference type="NCBI Taxonomy" id="2572245"/>
    <lineage>
        <taxon>Bacteria</taxon>
        <taxon>Pseudomonadati</taxon>
        <taxon>Pseudomonadota</taxon>
        <taxon>Gammaproteobacteria</taxon>
        <taxon>Alteromonadales</taxon>
        <taxon>Colwelliaceae</taxon>
        <taxon>Thalassotalea</taxon>
    </lineage>
</organism>
<dbReference type="InterPro" id="IPR001387">
    <property type="entry name" value="Cro/C1-type_HTH"/>
</dbReference>
<dbReference type="EMBL" id="SWDB01000047">
    <property type="protein sequence ID" value="TKB43027.1"/>
    <property type="molecule type" value="Genomic_DNA"/>
</dbReference>
<protein>
    <submittedName>
        <fullName evidence="3">Helix-turn-helix transcriptional regulator</fullName>
    </submittedName>
</protein>
<dbReference type="InterPro" id="IPR010982">
    <property type="entry name" value="Lambda_DNA-bd_dom_sf"/>
</dbReference>
<sequence length="73" mass="8349">MVEFAEKLGKTIKIERIRRDMNQAELAFQANINQSHLSKIENGSVNVSVIMLKRIADVFDCRICDLLVDVDKN</sequence>
<dbReference type="GO" id="GO:0003700">
    <property type="term" value="F:DNA-binding transcription factor activity"/>
    <property type="evidence" value="ECO:0007669"/>
    <property type="project" value="TreeGrafter"/>
</dbReference>
<dbReference type="GO" id="GO:0005829">
    <property type="term" value="C:cytosol"/>
    <property type="evidence" value="ECO:0007669"/>
    <property type="project" value="TreeGrafter"/>
</dbReference>
<proteinExistence type="predicted"/>
<evidence type="ECO:0000313" key="3">
    <source>
        <dbReference type="EMBL" id="TKB43027.1"/>
    </source>
</evidence>
<keyword evidence="1" id="KW-0238">DNA-binding</keyword>
<dbReference type="Proteomes" id="UP000307999">
    <property type="component" value="Unassembled WGS sequence"/>
</dbReference>
<feature type="domain" description="HTH cro/C1-type" evidence="2">
    <location>
        <begin position="12"/>
        <end position="66"/>
    </location>
</feature>
<dbReference type="RefSeq" id="WP_136737307.1">
    <property type="nucleotide sequence ID" value="NZ_SWDB01000047.1"/>
</dbReference>
<dbReference type="Gene3D" id="1.10.260.40">
    <property type="entry name" value="lambda repressor-like DNA-binding domains"/>
    <property type="match status" value="1"/>
</dbReference>
<comment type="caution">
    <text evidence="3">The sequence shown here is derived from an EMBL/GenBank/DDBJ whole genome shotgun (WGS) entry which is preliminary data.</text>
</comment>
<dbReference type="SMART" id="SM00530">
    <property type="entry name" value="HTH_XRE"/>
    <property type="match status" value="1"/>
</dbReference>
<evidence type="ECO:0000259" key="2">
    <source>
        <dbReference type="PROSITE" id="PS50943"/>
    </source>
</evidence>
<dbReference type="PROSITE" id="PS50943">
    <property type="entry name" value="HTH_CROC1"/>
    <property type="match status" value="1"/>
</dbReference>
<evidence type="ECO:0000256" key="1">
    <source>
        <dbReference type="ARBA" id="ARBA00023125"/>
    </source>
</evidence>
<keyword evidence="4" id="KW-1185">Reference proteome</keyword>
<dbReference type="InterPro" id="IPR050807">
    <property type="entry name" value="TransReg_Diox_bact_type"/>
</dbReference>
<dbReference type="PANTHER" id="PTHR46797">
    <property type="entry name" value="HTH-TYPE TRANSCRIPTIONAL REGULATOR"/>
    <property type="match status" value="1"/>
</dbReference>
<dbReference type="Pfam" id="PF01381">
    <property type="entry name" value="HTH_3"/>
    <property type="match status" value="1"/>
</dbReference>
<reference evidence="3 4" key="1">
    <citation type="submission" date="2019-04" db="EMBL/GenBank/DDBJ databases">
        <title>Thalassotalea guangxiensis sp. nov., isolated from sediment of the coastal wetland.</title>
        <authorList>
            <person name="Zheng S."/>
            <person name="Zhang D."/>
        </authorList>
    </citation>
    <scope>NUCLEOTIDE SEQUENCE [LARGE SCALE GENOMIC DNA]</scope>
    <source>
        <strain evidence="3 4">ZS-4</strain>
    </source>
</reference>
<dbReference type="CDD" id="cd00093">
    <property type="entry name" value="HTH_XRE"/>
    <property type="match status" value="1"/>
</dbReference>
<dbReference type="SUPFAM" id="SSF47413">
    <property type="entry name" value="lambda repressor-like DNA-binding domains"/>
    <property type="match status" value="1"/>
</dbReference>